<protein>
    <submittedName>
        <fullName evidence="3">Uncharacterized protein</fullName>
    </submittedName>
</protein>
<keyword evidence="2" id="KW-0812">Transmembrane</keyword>
<feature type="transmembrane region" description="Helical" evidence="2">
    <location>
        <begin position="69"/>
        <end position="102"/>
    </location>
</feature>
<gene>
    <name evidence="3" type="ORF">BD310DRAFT_876534</name>
</gene>
<name>A0A4Q9PZ26_9APHY</name>
<keyword evidence="2" id="KW-1133">Transmembrane helix</keyword>
<keyword evidence="2" id="KW-0472">Membrane</keyword>
<dbReference type="STRING" id="114155.A0A4Q9PZ26"/>
<evidence type="ECO:0000256" key="2">
    <source>
        <dbReference type="SAM" id="Phobius"/>
    </source>
</evidence>
<dbReference type="EMBL" id="ML145110">
    <property type="protein sequence ID" value="TBU59826.1"/>
    <property type="molecule type" value="Genomic_DNA"/>
</dbReference>
<feature type="region of interest" description="Disordered" evidence="1">
    <location>
        <begin position="197"/>
        <end position="270"/>
    </location>
</feature>
<keyword evidence="4" id="KW-1185">Reference proteome</keyword>
<evidence type="ECO:0000313" key="3">
    <source>
        <dbReference type="EMBL" id="TBU59826.1"/>
    </source>
</evidence>
<dbReference type="AlphaFoldDB" id="A0A4Q9PZ26"/>
<evidence type="ECO:0000313" key="4">
    <source>
        <dbReference type="Proteomes" id="UP000292082"/>
    </source>
</evidence>
<accession>A0A4Q9PZ26</accession>
<reference evidence="3 4" key="1">
    <citation type="submission" date="2019-01" db="EMBL/GenBank/DDBJ databases">
        <title>Draft genome sequences of three monokaryotic isolates of the white-rot basidiomycete fungus Dichomitus squalens.</title>
        <authorList>
            <consortium name="DOE Joint Genome Institute"/>
            <person name="Lopez S.C."/>
            <person name="Andreopoulos B."/>
            <person name="Pangilinan J."/>
            <person name="Lipzen A."/>
            <person name="Riley R."/>
            <person name="Ahrendt S."/>
            <person name="Ng V."/>
            <person name="Barry K."/>
            <person name="Daum C."/>
            <person name="Grigoriev I.V."/>
            <person name="Hilden K.S."/>
            <person name="Makela M.R."/>
            <person name="de Vries R.P."/>
        </authorList>
    </citation>
    <scope>NUCLEOTIDE SEQUENCE [LARGE SCALE GENOMIC DNA]</scope>
    <source>
        <strain evidence="3 4">CBS 464.89</strain>
    </source>
</reference>
<dbReference type="Pfam" id="PF16015">
    <property type="entry name" value="Promethin"/>
    <property type="match status" value="1"/>
</dbReference>
<feature type="compositionally biased region" description="Polar residues" evidence="1">
    <location>
        <begin position="240"/>
        <end position="255"/>
    </location>
</feature>
<sequence length="270" mass="29201">METVDGPDAKYENDVDEEGEEDLLADYFEKSASAVRQTFGRFEQDVVRPVLDYVSVAFHKRPIRSTFIAFYLALSILPVLSFIGFSVFIVATSIFVALTGAILFASSAISFFGFWLACTLIFFAFVSFNLTLSTLATYLFTQFAFRARTDGARLALASVYADARAQLSLGRARGRKPTSRPLHTYASPAANIIQSSAQTETDEGVRVSANAQGKNEGSDRYDTVIIVDVGEDSHSPSPSPQDTQRSPASTGTTNAAFGEKVPGIPVDGSV</sequence>
<feature type="transmembrane region" description="Helical" evidence="2">
    <location>
        <begin position="114"/>
        <end position="140"/>
    </location>
</feature>
<proteinExistence type="predicted"/>
<evidence type="ECO:0000256" key="1">
    <source>
        <dbReference type="SAM" id="MobiDB-lite"/>
    </source>
</evidence>
<organism evidence="3 4">
    <name type="scientific">Dichomitus squalens</name>
    <dbReference type="NCBI Taxonomy" id="114155"/>
    <lineage>
        <taxon>Eukaryota</taxon>
        <taxon>Fungi</taxon>
        <taxon>Dikarya</taxon>
        <taxon>Basidiomycota</taxon>
        <taxon>Agaricomycotina</taxon>
        <taxon>Agaricomycetes</taxon>
        <taxon>Polyporales</taxon>
        <taxon>Polyporaceae</taxon>
        <taxon>Dichomitus</taxon>
    </lineage>
</organism>
<dbReference type="Proteomes" id="UP000292082">
    <property type="component" value="Unassembled WGS sequence"/>
</dbReference>